<feature type="domain" description="Ribosomal RNA methyltransferase FtsJ" evidence="8">
    <location>
        <begin position="21"/>
        <end position="109"/>
    </location>
</feature>
<dbReference type="InterPro" id="IPR015507">
    <property type="entry name" value="rRNA-MeTfrase_E"/>
</dbReference>
<dbReference type="InterPro" id="IPR050082">
    <property type="entry name" value="RNA_methyltr_RlmE"/>
</dbReference>
<keyword evidence="5 7" id="KW-0819">tRNA processing</keyword>
<dbReference type="GO" id="GO:0008168">
    <property type="term" value="F:methyltransferase activity"/>
    <property type="evidence" value="ECO:0007669"/>
    <property type="project" value="UniProtKB-KW"/>
</dbReference>
<feature type="domain" description="Ribosomal RNA methyltransferase FtsJ" evidence="8">
    <location>
        <begin position="232"/>
        <end position="366"/>
    </location>
</feature>
<keyword evidence="4 7" id="KW-0949">S-adenosyl-L-methionine</keyword>
<reference evidence="9 10" key="1">
    <citation type="journal article" date="2020" name="bioRxiv">
        <title>Metabolic contributions of an alphaproteobacterial endosymbiont in the apicomplexan Cardiosporidium cionae.</title>
        <authorList>
            <person name="Hunter E.S."/>
            <person name="Paight C.J."/>
            <person name="Lane C.E."/>
        </authorList>
    </citation>
    <scope>NUCLEOTIDE SEQUENCE [LARGE SCALE GENOMIC DNA]</scope>
    <source>
        <strain evidence="9">ESH_2018</strain>
    </source>
</reference>
<dbReference type="PANTHER" id="PTHR10920">
    <property type="entry name" value="RIBOSOMAL RNA METHYLTRANSFERASE"/>
    <property type="match status" value="1"/>
</dbReference>
<accession>A0ABQ7JAL1</accession>
<feature type="binding site" evidence="7">
    <location>
        <position position="258"/>
    </location>
    <ligand>
        <name>S-adenosyl-L-methionine</name>
        <dbReference type="ChEBI" id="CHEBI:59789"/>
    </ligand>
</feature>
<feature type="binding site" evidence="7">
    <location>
        <position position="283"/>
    </location>
    <ligand>
        <name>S-adenosyl-L-methionine</name>
        <dbReference type="ChEBI" id="CHEBI:59789"/>
    </ligand>
</feature>
<gene>
    <name evidence="9" type="ORF">IE077_004392</name>
</gene>
<keyword evidence="1 7" id="KW-0963">Cytoplasm</keyword>
<name>A0ABQ7JAL1_9APIC</name>
<dbReference type="PANTHER" id="PTHR10920:SF12">
    <property type="entry name" value="TRNA (CYTIDINE(32)_GUANOSINE(34)-2'-O)-METHYLTRANSFERASE-RELATED"/>
    <property type="match status" value="1"/>
</dbReference>
<evidence type="ECO:0000256" key="7">
    <source>
        <dbReference type="HAMAP-Rule" id="MF_03162"/>
    </source>
</evidence>
<feature type="binding site" evidence="7">
    <location>
        <position position="53"/>
    </location>
    <ligand>
        <name>S-adenosyl-L-methionine</name>
        <dbReference type="ChEBI" id="CHEBI:59789"/>
    </ligand>
</feature>
<dbReference type="EMBL" id="JADAQX010000251">
    <property type="protein sequence ID" value="KAF8821026.1"/>
    <property type="molecule type" value="Genomic_DNA"/>
</dbReference>
<evidence type="ECO:0000256" key="4">
    <source>
        <dbReference type="ARBA" id="ARBA00022691"/>
    </source>
</evidence>
<dbReference type="Pfam" id="PF01728">
    <property type="entry name" value="FtsJ"/>
    <property type="match status" value="2"/>
</dbReference>
<protein>
    <recommendedName>
        <fullName evidence="7">Putative tRNA (cytidine(32)/guanosine(34)-2'-O)-methyltransferase</fullName>
        <ecNumber evidence="7">2.1.1.205</ecNumber>
    </recommendedName>
    <alternativeName>
        <fullName evidence="7">2'-O-ribose RNA methyltransferase TRM7 homolog</fullName>
    </alternativeName>
</protein>
<evidence type="ECO:0000256" key="6">
    <source>
        <dbReference type="ARBA" id="ARBA00048902"/>
    </source>
</evidence>
<dbReference type="Gene3D" id="3.40.50.150">
    <property type="entry name" value="Vaccinia Virus protein VP39"/>
    <property type="match status" value="2"/>
</dbReference>
<dbReference type="Proteomes" id="UP000823046">
    <property type="component" value="Unassembled WGS sequence"/>
</dbReference>
<dbReference type="HAMAP" id="MF_01547">
    <property type="entry name" value="RNA_methyltr_E"/>
    <property type="match status" value="1"/>
</dbReference>
<dbReference type="InterPro" id="IPR029063">
    <property type="entry name" value="SAM-dependent_MTases_sf"/>
</dbReference>
<feature type="binding site" evidence="7">
    <location>
        <position position="55"/>
    </location>
    <ligand>
        <name>S-adenosyl-L-methionine</name>
        <dbReference type="ChEBI" id="CHEBI:59789"/>
    </ligand>
</feature>
<dbReference type="InterPro" id="IPR028590">
    <property type="entry name" value="RNA_methyltr_E_TRM7"/>
</dbReference>
<comment type="catalytic activity">
    <reaction evidence="6 7">
        <text>cytidine(32)/guanosine(34) in tRNA + 2 S-adenosyl-L-methionine = 2'-O-methylcytidine(32)/2'-O-methylguanosine(34) in tRNA + 2 S-adenosyl-L-homocysteine + 2 H(+)</text>
        <dbReference type="Rhea" id="RHEA:42396"/>
        <dbReference type="Rhea" id="RHEA-COMP:10246"/>
        <dbReference type="Rhea" id="RHEA-COMP:10247"/>
        <dbReference type="ChEBI" id="CHEBI:15378"/>
        <dbReference type="ChEBI" id="CHEBI:57856"/>
        <dbReference type="ChEBI" id="CHEBI:59789"/>
        <dbReference type="ChEBI" id="CHEBI:74269"/>
        <dbReference type="ChEBI" id="CHEBI:74445"/>
        <dbReference type="ChEBI" id="CHEBI:74495"/>
        <dbReference type="ChEBI" id="CHEBI:82748"/>
        <dbReference type="EC" id="2.1.1.205"/>
    </reaction>
</comment>
<comment type="similarity">
    <text evidence="7">Belongs to the class I-like SAM-binding methyltransferase superfamily. RNA methyltransferase RlmE family. TRM7 subfamily.</text>
</comment>
<dbReference type="InterPro" id="IPR002877">
    <property type="entry name" value="RNA_MeTrfase_FtsJ_dom"/>
</dbReference>
<keyword evidence="3 7" id="KW-0808">Transferase</keyword>
<keyword evidence="2 7" id="KW-0489">Methyltransferase</keyword>
<proteinExistence type="inferred from homology"/>
<feature type="active site" description="Proton acceptor" evidence="7">
    <location>
        <position position="323"/>
    </location>
</feature>
<dbReference type="HAMAP" id="MF_03162">
    <property type="entry name" value="RNA_methyltr_E_TRM7"/>
    <property type="match status" value="1"/>
</dbReference>
<evidence type="ECO:0000256" key="3">
    <source>
        <dbReference type="ARBA" id="ARBA00022679"/>
    </source>
</evidence>
<dbReference type="EC" id="2.1.1.205" evidence="7"/>
<comment type="function">
    <text evidence="7">Methylates the 2'-O-ribose of nucleotides at positions 32 and 34 of the tRNA anticodon loop of substrate tRNAs.</text>
</comment>
<organism evidence="9 10">
    <name type="scientific">Cardiosporidium cionae</name>
    <dbReference type="NCBI Taxonomy" id="476202"/>
    <lineage>
        <taxon>Eukaryota</taxon>
        <taxon>Sar</taxon>
        <taxon>Alveolata</taxon>
        <taxon>Apicomplexa</taxon>
        <taxon>Aconoidasida</taxon>
        <taxon>Nephromycida</taxon>
        <taxon>Cardiosporidium</taxon>
    </lineage>
</organism>
<evidence type="ECO:0000259" key="8">
    <source>
        <dbReference type="Pfam" id="PF01728"/>
    </source>
</evidence>
<feature type="binding site" evidence="7">
    <location>
        <position position="242"/>
    </location>
    <ligand>
        <name>S-adenosyl-L-methionine</name>
        <dbReference type="ChEBI" id="CHEBI:59789"/>
    </ligand>
</feature>
<dbReference type="GO" id="GO:0032259">
    <property type="term" value="P:methylation"/>
    <property type="evidence" value="ECO:0007669"/>
    <property type="project" value="UniProtKB-KW"/>
</dbReference>
<comment type="subcellular location">
    <subcellularLocation>
        <location evidence="7">Cytoplasm</location>
    </subcellularLocation>
</comment>
<sequence length="485" mass="54447">MGKLSKDRRDIYYRRAKEQGYRARSAYKLIQLNEQFNFFSGVSRVVDLCAAPGSWSQVVRNHLWSTYRDSATKAPAIATLNQYNLPDCKNDPEVIFHRATQVQDENSIKIEMDDHHCVAGSDEGHSSSSLSLNSLHTFDSRFRNLSFLSTEDPNEGKKQHSSVTAEPRQFNVEKFTSHMLDHANLRVTQSCNDATHAAISSDPLHKISEMEGMSKRKGYSTAQERSEAASKPVEIPLIVAVDLQEMAPIEGIITLQGDITSSETLRTILQHFNGQLAHLIICDGAPDVTGLHDIDEYVQSQLLLAALKVVIQLLVPGGTFVAKVFRGENISLLYSQLLLFFEDVFCCKPASSRNSSLEAFVVCQKFGVPIDRPFPLYPTGRLSSETHASTLLMDVRRCFETQVDPSNFPEDFFESPHSKEELDAYHFMKCAVPFMACGDLHGFDADRNYALDLSHELKGPVQPPIHAPYERAVEERRGVSFNNRE</sequence>
<evidence type="ECO:0000313" key="9">
    <source>
        <dbReference type="EMBL" id="KAF8821026.1"/>
    </source>
</evidence>
<evidence type="ECO:0000256" key="1">
    <source>
        <dbReference type="ARBA" id="ARBA00022490"/>
    </source>
</evidence>
<evidence type="ECO:0000256" key="2">
    <source>
        <dbReference type="ARBA" id="ARBA00022603"/>
    </source>
</evidence>
<comment type="caution">
    <text evidence="9">The sequence shown here is derived from an EMBL/GenBank/DDBJ whole genome shotgun (WGS) entry which is preliminary data.</text>
</comment>
<evidence type="ECO:0000256" key="5">
    <source>
        <dbReference type="ARBA" id="ARBA00022694"/>
    </source>
</evidence>
<keyword evidence="10" id="KW-1185">Reference proteome</keyword>
<evidence type="ECO:0000313" key="10">
    <source>
        <dbReference type="Proteomes" id="UP000823046"/>
    </source>
</evidence>
<dbReference type="SUPFAM" id="SSF53335">
    <property type="entry name" value="S-adenosyl-L-methionine-dependent methyltransferases"/>
    <property type="match status" value="2"/>
</dbReference>